<dbReference type="OrthoDB" id="9770030at2"/>
<dbReference type="SMART" id="SM00450">
    <property type="entry name" value="RHOD"/>
    <property type="match status" value="2"/>
</dbReference>
<dbReference type="STRING" id="237258.SAMN04489756_10417"/>
<dbReference type="InterPro" id="IPR001763">
    <property type="entry name" value="Rhodanese-like_dom"/>
</dbReference>
<dbReference type="InterPro" id="IPR045078">
    <property type="entry name" value="TST/MPST-like"/>
</dbReference>
<dbReference type="PANTHER" id="PTHR11364">
    <property type="entry name" value="THIOSULFATE SULFERTANSFERASE"/>
    <property type="match status" value="1"/>
</dbReference>
<dbReference type="KEGG" id="cnr:EB819_11775"/>
<keyword evidence="5" id="KW-1185">Reference proteome</keyword>
<dbReference type="RefSeq" id="WP_069799682.1">
    <property type="nucleotide sequence ID" value="NZ_CP034157.1"/>
</dbReference>
<dbReference type="InterPro" id="IPR036873">
    <property type="entry name" value="Rhodanese-like_dom_sf"/>
</dbReference>
<dbReference type="Pfam" id="PF00581">
    <property type="entry name" value="Rhodanese"/>
    <property type="match status" value="2"/>
</dbReference>
<dbReference type="AlphaFoldDB" id="A0A1E5UCV7"/>
<reference evidence="4 5" key="1">
    <citation type="submission" date="2016-09" db="EMBL/GenBank/DDBJ databases">
        <authorList>
            <person name="Capua I."/>
            <person name="De Benedictis P."/>
            <person name="Joannis T."/>
            <person name="Lombin L.H."/>
            <person name="Cattoli G."/>
        </authorList>
    </citation>
    <scope>NUCLEOTIDE SEQUENCE [LARGE SCALE GENOMIC DNA]</scope>
    <source>
        <strain evidence="4 5">NRS-1</strain>
    </source>
</reference>
<organism evidence="4 5">
    <name type="scientific">Cloacibacterium normanense</name>
    <dbReference type="NCBI Taxonomy" id="237258"/>
    <lineage>
        <taxon>Bacteria</taxon>
        <taxon>Pseudomonadati</taxon>
        <taxon>Bacteroidota</taxon>
        <taxon>Flavobacteriia</taxon>
        <taxon>Flavobacteriales</taxon>
        <taxon>Weeksellaceae</taxon>
    </lineage>
</organism>
<sequence>MKPIITATELSEIFHQENLVILDARTGKDARENYLQNHIKGARFIDLDKDLAEIGEDAAFGGRHPLPKISKFAETLQNLGISEDSHLVVYDTSNGANAAARCWWMLKSFGIEKVQVLSGGFKTAEKTGIPLKSGEEIFEKTSFILKENWSWPTSTLEEVEKEITENSATVIDVRDAYRYRGESEPIDLVAGHIPGAINIPFSENLDENGEFLSPEILKEKYQQFLADASPQLNMTKKLIIHCGSGVTACHTILALDYAGFVTLSTDRKSADEVLEVPNLYVGSWSEWSRREGKEIAKGV</sequence>
<protein>
    <submittedName>
        <fullName evidence="4">Rhodanese-like domain protein</fullName>
    </submittedName>
</protein>
<proteinExistence type="predicted"/>
<dbReference type="Gene3D" id="3.40.250.10">
    <property type="entry name" value="Rhodanese-like domain"/>
    <property type="match status" value="2"/>
</dbReference>
<evidence type="ECO:0000259" key="3">
    <source>
        <dbReference type="PROSITE" id="PS50206"/>
    </source>
</evidence>
<dbReference type="PROSITE" id="PS50206">
    <property type="entry name" value="RHODANESE_3"/>
    <property type="match status" value="2"/>
</dbReference>
<evidence type="ECO:0000256" key="2">
    <source>
        <dbReference type="ARBA" id="ARBA00022737"/>
    </source>
</evidence>
<dbReference type="CDD" id="cd01449">
    <property type="entry name" value="TST_Repeat_2"/>
    <property type="match status" value="1"/>
</dbReference>
<comment type="caution">
    <text evidence="4">The sequence shown here is derived from an EMBL/GenBank/DDBJ whole genome shotgun (WGS) entry which is preliminary data.</text>
</comment>
<dbReference type="SUPFAM" id="SSF52821">
    <property type="entry name" value="Rhodanese/Cell cycle control phosphatase"/>
    <property type="match status" value="2"/>
</dbReference>
<keyword evidence="2" id="KW-0677">Repeat</keyword>
<dbReference type="CDD" id="cd01448">
    <property type="entry name" value="TST_Repeat_1"/>
    <property type="match status" value="1"/>
</dbReference>
<accession>A0A1E5UCV7</accession>
<feature type="domain" description="Rhodanese" evidence="3">
    <location>
        <begin position="164"/>
        <end position="296"/>
    </location>
</feature>
<evidence type="ECO:0000313" key="5">
    <source>
        <dbReference type="Proteomes" id="UP000095601"/>
    </source>
</evidence>
<feature type="domain" description="Rhodanese" evidence="3">
    <location>
        <begin position="15"/>
        <end position="133"/>
    </location>
</feature>
<evidence type="ECO:0000313" key="4">
    <source>
        <dbReference type="EMBL" id="OEL10495.1"/>
    </source>
</evidence>
<dbReference type="Proteomes" id="UP000095601">
    <property type="component" value="Unassembled WGS sequence"/>
</dbReference>
<name>A0A1E5UCV7_9FLAO</name>
<gene>
    <name evidence="4" type="ORF">BHF72_0315</name>
</gene>
<dbReference type="EMBL" id="MKGI01000076">
    <property type="protein sequence ID" value="OEL10495.1"/>
    <property type="molecule type" value="Genomic_DNA"/>
</dbReference>
<evidence type="ECO:0000256" key="1">
    <source>
        <dbReference type="ARBA" id="ARBA00022679"/>
    </source>
</evidence>
<dbReference type="PATRIC" id="fig|237258.4.peg.500"/>
<dbReference type="GO" id="GO:0004792">
    <property type="term" value="F:thiosulfate-cyanide sulfurtransferase activity"/>
    <property type="evidence" value="ECO:0007669"/>
    <property type="project" value="TreeGrafter"/>
</dbReference>
<keyword evidence="1" id="KW-0808">Transferase</keyword>
<dbReference type="PANTHER" id="PTHR11364:SF27">
    <property type="entry name" value="SULFURTRANSFERASE"/>
    <property type="match status" value="1"/>
</dbReference>